<proteinExistence type="predicted"/>
<organism evidence="2">
    <name type="scientific">Pasteurella multocida</name>
    <dbReference type="NCBI Taxonomy" id="747"/>
    <lineage>
        <taxon>Bacteria</taxon>
        <taxon>Pseudomonadati</taxon>
        <taxon>Pseudomonadota</taxon>
        <taxon>Gammaproteobacteria</taxon>
        <taxon>Pasteurellales</taxon>
        <taxon>Pasteurellaceae</taxon>
        <taxon>Pasteurella</taxon>
    </lineage>
</organism>
<protein>
    <submittedName>
        <fullName evidence="2">PM0426 protein</fullName>
    </submittedName>
</protein>
<feature type="signal peptide" evidence="1">
    <location>
        <begin position="1"/>
        <end position="26"/>
    </location>
</feature>
<keyword evidence="1" id="KW-0732">Signal</keyword>
<dbReference type="Pfam" id="PF06226">
    <property type="entry name" value="DUF1007"/>
    <property type="match status" value="1"/>
</dbReference>
<accession>A0A140D7T9</accession>
<dbReference type="AlphaFoldDB" id="A0A140D7T9"/>
<dbReference type="InterPro" id="IPR010412">
    <property type="entry name" value="DUF1007"/>
</dbReference>
<dbReference type="InterPro" id="IPR016537">
    <property type="entry name" value="UCP008159_ABC"/>
</dbReference>
<evidence type="ECO:0000256" key="1">
    <source>
        <dbReference type="SAM" id="SignalP"/>
    </source>
</evidence>
<dbReference type="PIRSF" id="PIRSF008159">
    <property type="entry name" value="UCP008159_ABC"/>
    <property type="match status" value="1"/>
</dbReference>
<feature type="chain" id="PRO_5007301933" evidence="1">
    <location>
        <begin position="27"/>
        <end position="213"/>
    </location>
</feature>
<gene>
    <name evidence="2" type="primary">PM0426</name>
</gene>
<evidence type="ECO:0000313" key="2">
    <source>
        <dbReference type="EMBL" id="AMK08963.1"/>
    </source>
</evidence>
<dbReference type="EMBL" id="KP661124">
    <property type="protein sequence ID" value="AMK08963.1"/>
    <property type="molecule type" value="Genomic_DNA"/>
</dbReference>
<dbReference type="RefSeq" id="WP_071523019.1">
    <property type="nucleotide sequence ID" value="NZ_JACDXE010000003.1"/>
</dbReference>
<name>A0A140D7T9_PASMD</name>
<reference evidence="2" key="1">
    <citation type="submission" date="2015-01" db="EMBL/GenBank/DDBJ databases">
        <title>Draft genome sequence of Pasteurella multocida isolated from alpaca pneumonia.</title>
        <authorList>
            <person name="Maturrano L."/>
            <person name="Hurtado R."/>
            <person name="Allasi N."/>
            <person name="Juscamayta E."/>
            <person name="Fernandez D."/>
            <person name="Maximiliano J."/>
            <person name="Rimac R."/>
            <person name="Rosadio R."/>
        </authorList>
    </citation>
    <scope>NUCLEOTIDE SEQUENCE</scope>
    <source>
        <strain evidence="2">UNMSM</strain>
    </source>
</reference>
<sequence length="213" mass="24574">MKTFSRSVLGIVCLLFSVAASTHPHAFIDMKTKILVQEQQLIGFSMEWTLDEASSATVLYDMRQTRKDKQALQALVEEVMGNIVHEHYFSYLYDKAGKKIKYRSKPQNYGMKSNQNQVQYYFDFLLSQPRTLAKDELTLLTYDPTYYVAMYYDQENQSALDFSALPAHCQGRVIEPQVDAKIREYASSLDQTQRNEDDSLGVIFAQKVMLICE</sequence>